<comment type="subcellular location">
    <subcellularLocation>
        <location evidence="2">Membrane</location>
        <topology evidence="2">Multi-pass membrane protein</topology>
    </subcellularLocation>
</comment>
<reference evidence="14 15" key="1">
    <citation type="journal article" date="2018" name="Environ. Microbiol.">
        <title>Novel energy conservation strategies and behaviour of Pelotomaculum schinkii driving syntrophic propionate catabolism.</title>
        <authorList>
            <person name="Hidalgo-Ahumada C.A.P."/>
            <person name="Nobu M.K."/>
            <person name="Narihiro T."/>
            <person name="Tamaki H."/>
            <person name="Liu W.T."/>
            <person name="Kamagata Y."/>
            <person name="Stams A.J.M."/>
            <person name="Imachi H."/>
            <person name="Sousa D.Z."/>
        </authorList>
    </citation>
    <scope>NUCLEOTIDE SEQUENCE [LARGE SCALE GENOMIC DNA]</scope>
    <source>
        <strain evidence="14 15">MGP</strain>
    </source>
</reference>
<comment type="similarity">
    <text evidence="3">Belongs to the peptidase M50B family.</text>
</comment>
<dbReference type="GO" id="GO:0046872">
    <property type="term" value="F:metal ion binding"/>
    <property type="evidence" value="ECO:0007669"/>
    <property type="project" value="UniProtKB-KW"/>
</dbReference>
<keyword evidence="15" id="KW-1185">Reference proteome</keyword>
<evidence type="ECO:0000256" key="12">
    <source>
        <dbReference type="SAM" id="Phobius"/>
    </source>
</evidence>
<dbReference type="CDD" id="cd06161">
    <property type="entry name" value="S2P-M50_SpoIVFB"/>
    <property type="match status" value="1"/>
</dbReference>
<organism evidence="14 15">
    <name type="scientific">Pelotomaculum propionicicum</name>
    <dbReference type="NCBI Taxonomy" id="258475"/>
    <lineage>
        <taxon>Bacteria</taxon>
        <taxon>Bacillati</taxon>
        <taxon>Bacillota</taxon>
        <taxon>Clostridia</taxon>
        <taxon>Eubacteriales</taxon>
        <taxon>Desulfotomaculaceae</taxon>
        <taxon>Pelotomaculum</taxon>
    </lineage>
</organism>
<keyword evidence="5 12" id="KW-0812">Transmembrane</keyword>
<feature type="domain" description="Peptidase M50" evidence="13">
    <location>
        <begin position="37"/>
        <end position="104"/>
    </location>
</feature>
<feature type="transmembrane region" description="Helical" evidence="12">
    <location>
        <begin position="117"/>
        <end position="134"/>
    </location>
</feature>
<dbReference type="InterPro" id="IPR008915">
    <property type="entry name" value="Peptidase_M50"/>
</dbReference>
<evidence type="ECO:0000259" key="13">
    <source>
        <dbReference type="Pfam" id="PF02163"/>
    </source>
</evidence>
<proteinExistence type="inferred from homology"/>
<evidence type="ECO:0000256" key="4">
    <source>
        <dbReference type="ARBA" id="ARBA00022670"/>
    </source>
</evidence>
<keyword evidence="6" id="KW-0479">Metal-binding</keyword>
<evidence type="ECO:0000313" key="15">
    <source>
        <dbReference type="Proteomes" id="UP000297597"/>
    </source>
</evidence>
<dbReference type="PANTHER" id="PTHR39188">
    <property type="entry name" value="MEMBRANE-ASSOCIATED ZINC METALLOPROTEASE M50B"/>
    <property type="match status" value="1"/>
</dbReference>
<keyword evidence="10 14" id="KW-0482">Metalloprotease</keyword>
<feature type="domain" description="Peptidase M50" evidence="13">
    <location>
        <begin position="117"/>
        <end position="152"/>
    </location>
</feature>
<dbReference type="GO" id="GO:0008237">
    <property type="term" value="F:metallopeptidase activity"/>
    <property type="evidence" value="ECO:0007669"/>
    <property type="project" value="UniProtKB-KW"/>
</dbReference>
<dbReference type="OrthoDB" id="166377at2"/>
<keyword evidence="8" id="KW-0862">Zinc</keyword>
<evidence type="ECO:0000256" key="9">
    <source>
        <dbReference type="ARBA" id="ARBA00022989"/>
    </source>
</evidence>
<evidence type="ECO:0000256" key="7">
    <source>
        <dbReference type="ARBA" id="ARBA00022801"/>
    </source>
</evidence>
<sequence length="293" mass="31665">MRLCRISGVEIHLNNAFLALLGLFLVAGVLMKGVIAFTIVLLHELAHVAAARHFDVHVSDIELLPFGGVSRIGGEVVLNPSKEVFVAAAGPTANLMLAGLGTALQRYGLWDADLGPFFLQCNLLVASFNLLPALPLDGGRVYRAFLARRVGFKQATYKAAWLGQFWGVLIVLGGTAGLALGVSGLDVLITGLFLLYAATREKSLAPFHFIRHLTQKKEELAAAGVLPGEPLVSLDTVRLGDVLRSFLPQRFHVVLLLDRNWQYRGVVSEAQIVDALLNQGMDIPIGSLIKKKS</sequence>
<accession>A0A4Y7RWV4</accession>
<evidence type="ECO:0000256" key="5">
    <source>
        <dbReference type="ARBA" id="ARBA00022692"/>
    </source>
</evidence>
<dbReference type="EMBL" id="QFFZ01000005">
    <property type="protein sequence ID" value="TEB12757.1"/>
    <property type="molecule type" value="Genomic_DNA"/>
</dbReference>
<evidence type="ECO:0000256" key="11">
    <source>
        <dbReference type="ARBA" id="ARBA00023136"/>
    </source>
</evidence>
<dbReference type="PANTHER" id="PTHR39188:SF3">
    <property type="entry name" value="STAGE IV SPORULATION PROTEIN FB"/>
    <property type="match status" value="1"/>
</dbReference>
<keyword evidence="4 14" id="KW-0645">Protease</keyword>
<dbReference type="Pfam" id="PF02163">
    <property type="entry name" value="Peptidase_M50"/>
    <property type="match status" value="2"/>
</dbReference>
<keyword evidence="7" id="KW-0378">Hydrolase</keyword>
<dbReference type="RefSeq" id="WP_134212612.1">
    <property type="nucleotide sequence ID" value="NZ_QFFZ01000005.1"/>
</dbReference>
<dbReference type="GO" id="GO:0016020">
    <property type="term" value="C:membrane"/>
    <property type="evidence" value="ECO:0007669"/>
    <property type="project" value="UniProtKB-SubCell"/>
</dbReference>
<name>A0A4Y7RWV4_9FIRM</name>
<evidence type="ECO:0000256" key="10">
    <source>
        <dbReference type="ARBA" id="ARBA00023049"/>
    </source>
</evidence>
<keyword evidence="11 12" id="KW-0472">Membrane</keyword>
<gene>
    <name evidence="14" type="primary">rip3</name>
    <name evidence="14" type="ORF">Pmgp_00732</name>
</gene>
<comment type="caution">
    <text evidence="14">The sequence shown here is derived from an EMBL/GenBank/DDBJ whole genome shotgun (WGS) entry which is preliminary data.</text>
</comment>
<dbReference type="AlphaFoldDB" id="A0A4Y7RWV4"/>
<evidence type="ECO:0000256" key="3">
    <source>
        <dbReference type="ARBA" id="ARBA00007931"/>
    </source>
</evidence>
<evidence type="ECO:0000313" key="14">
    <source>
        <dbReference type="EMBL" id="TEB12757.1"/>
    </source>
</evidence>
<evidence type="ECO:0000256" key="6">
    <source>
        <dbReference type="ARBA" id="ARBA00022723"/>
    </source>
</evidence>
<evidence type="ECO:0000256" key="1">
    <source>
        <dbReference type="ARBA" id="ARBA00001947"/>
    </source>
</evidence>
<dbReference type="Proteomes" id="UP000297597">
    <property type="component" value="Unassembled WGS sequence"/>
</dbReference>
<keyword evidence="9 12" id="KW-1133">Transmembrane helix</keyword>
<evidence type="ECO:0000256" key="2">
    <source>
        <dbReference type="ARBA" id="ARBA00004141"/>
    </source>
</evidence>
<evidence type="ECO:0000256" key="8">
    <source>
        <dbReference type="ARBA" id="ARBA00022833"/>
    </source>
</evidence>
<feature type="transmembrane region" description="Helical" evidence="12">
    <location>
        <begin position="155"/>
        <end position="172"/>
    </location>
</feature>
<dbReference type="GO" id="GO:0006508">
    <property type="term" value="P:proteolysis"/>
    <property type="evidence" value="ECO:0007669"/>
    <property type="project" value="UniProtKB-KW"/>
</dbReference>
<comment type="cofactor">
    <cofactor evidence="1">
        <name>Zn(2+)</name>
        <dbReference type="ChEBI" id="CHEBI:29105"/>
    </cofactor>
</comment>
<protein>
    <submittedName>
        <fullName evidence="14">Putative zinc metalloprotease Rip3</fullName>
    </submittedName>
</protein>
<feature type="transmembrane region" description="Helical" evidence="12">
    <location>
        <begin position="16"/>
        <end position="42"/>
    </location>
</feature>